<evidence type="ECO:0000256" key="2">
    <source>
        <dbReference type="ARBA" id="ARBA00023125"/>
    </source>
</evidence>
<dbReference type="InterPro" id="IPR011711">
    <property type="entry name" value="GntR_C"/>
</dbReference>
<dbReference type="GO" id="GO:0003677">
    <property type="term" value="F:DNA binding"/>
    <property type="evidence" value="ECO:0007669"/>
    <property type="project" value="UniProtKB-KW"/>
</dbReference>
<dbReference type="InterPro" id="IPR036390">
    <property type="entry name" value="WH_DNA-bd_sf"/>
</dbReference>
<dbReference type="InterPro" id="IPR036388">
    <property type="entry name" value="WH-like_DNA-bd_sf"/>
</dbReference>
<dbReference type="Proteomes" id="UP000076929">
    <property type="component" value="Chromosome"/>
</dbReference>
<dbReference type="SMART" id="SM00345">
    <property type="entry name" value="HTH_GNTR"/>
    <property type="match status" value="1"/>
</dbReference>
<dbReference type="SMART" id="SM00895">
    <property type="entry name" value="FCD"/>
    <property type="match status" value="1"/>
</dbReference>
<dbReference type="EMBL" id="CP015622">
    <property type="protein sequence ID" value="ANE03543.1"/>
    <property type="molecule type" value="Genomic_DNA"/>
</dbReference>
<dbReference type="Gene3D" id="1.10.10.10">
    <property type="entry name" value="Winged helix-like DNA-binding domain superfamily/Winged helix DNA-binding domain"/>
    <property type="match status" value="1"/>
</dbReference>
<keyword evidence="3" id="KW-0804">Transcription</keyword>
<dbReference type="STRING" id="1652495.ccrud_04465"/>
<dbReference type="SUPFAM" id="SSF48008">
    <property type="entry name" value="GntR ligand-binding domain-like"/>
    <property type="match status" value="1"/>
</dbReference>
<dbReference type="Pfam" id="PF07729">
    <property type="entry name" value="FCD"/>
    <property type="match status" value="1"/>
</dbReference>
<evidence type="ECO:0000313" key="5">
    <source>
        <dbReference type="EMBL" id="ANE03543.1"/>
    </source>
</evidence>
<organism evidence="5 6">
    <name type="scientific">Corynebacterium crudilactis</name>
    <dbReference type="NCBI Taxonomy" id="1652495"/>
    <lineage>
        <taxon>Bacteria</taxon>
        <taxon>Bacillati</taxon>
        <taxon>Actinomycetota</taxon>
        <taxon>Actinomycetes</taxon>
        <taxon>Mycobacteriales</taxon>
        <taxon>Corynebacteriaceae</taxon>
        <taxon>Corynebacterium</taxon>
    </lineage>
</organism>
<evidence type="ECO:0000256" key="3">
    <source>
        <dbReference type="ARBA" id="ARBA00023163"/>
    </source>
</evidence>
<accession>A0A172QS64</accession>
<evidence type="ECO:0000256" key="1">
    <source>
        <dbReference type="ARBA" id="ARBA00023015"/>
    </source>
</evidence>
<dbReference type="PRINTS" id="PR00035">
    <property type="entry name" value="HTHGNTR"/>
</dbReference>
<keyword evidence="2" id="KW-0238">DNA-binding</keyword>
<keyword evidence="1" id="KW-0805">Transcription regulation</keyword>
<gene>
    <name evidence="5" type="ORF">ccrud_04465</name>
</gene>
<dbReference type="PANTHER" id="PTHR43537:SF5">
    <property type="entry name" value="UXU OPERON TRANSCRIPTIONAL REGULATOR"/>
    <property type="match status" value="1"/>
</dbReference>
<reference evidence="5 6" key="1">
    <citation type="submission" date="2016-05" db="EMBL/GenBank/DDBJ databases">
        <title>Complete genome sequence of Corynebacterium crudilactis, a new Corynebacterium species isolated from raw cow's milk.</title>
        <authorList>
            <person name="Christian R."/>
            <person name="Zimmermann J."/>
            <person name="Lipski A."/>
            <person name="Kalinowski J."/>
        </authorList>
    </citation>
    <scope>NUCLEOTIDE SEQUENCE [LARGE SCALE GENOMIC DNA]</scope>
    <source>
        <strain evidence="5 6">JZ16</strain>
    </source>
</reference>
<name>A0A172QS64_9CORY</name>
<dbReference type="Gene3D" id="1.20.120.530">
    <property type="entry name" value="GntR ligand-binding domain-like"/>
    <property type="match status" value="1"/>
</dbReference>
<dbReference type="KEGG" id="ccjz:ccrud_04465"/>
<evidence type="ECO:0000259" key="4">
    <source>
        <dbReference type="PROSITE" id="PS50949"/>
    </source>
</evidence>
<dbReference type="AlphaFoldDB" id="A0A172QS64"/>
<dbReference type="PANTHER" id="PTHR43537">
    <property type="entry name" value="TRANSCRIPTIONAL REGULATOR, GNTR FAMILY"/>
    <property type="match status" value="1"/>
</dbReference>
<feature type="domain" description="HTH gntR-type" evidence="4">
    <location>
        <begin position="18"/>
        <end position="85"/>
    </location>
</feature>
<dbReference type="InterPro" id="IPR008920">
    <property type="entry name" value="TF_FadR/GntR_C"/>
</dbReference>
<keyword evidence="6" id="KW-1185">Reference proteome</keyword>
<dbReference type="InterPro" id="IPR000524">
    <property type="entry name" value="Tscrpt_reg_HTH_GntR"/>
</dbReference>
<protein>
    <recommendedName>
        <fullName evidence="4">HTH gntR-type domain-containing protein</fullName>
    </recommendedName>
</protein>
<dbReference type="RefSeq" id="WP_066565043.1">
    <property type="nucleotide sequence ID" value="NZ_CP015622.1"/>
</dbReference>
<dbReference type="Pfam" id="PF00392">
    <property type="entry name" value="GntR"/>
    <property type="match status" value="1"/>
</dbReference>
<proteinExistence type="predicted"/>
<sequence length="232" mass="25187">MTTTHQANVAPLAALEFTNRREVVLKALRDGIVIGSLPQGMVLVETRLAEQLQVSRGTVREALLELQQEQLVSNGPTGRPQVRTLDSKTVLDLFQVRASLESLAVQLIAASPEAEDKREQLRELLIPLGDDAGAVLVDRVDADMTFHRTLCELSGNEVLLNTWASIEGPVRMAIMHAGKDIALSNMTAHSHEPYIAALDPDCDDPGALIFATLVTTASDLLAATEHPQQDKK</sequence>
<evidence type="ECO:0000313" key="6">
    <source>
        <dbReference type="Proteomes" id="UP000076929"/>
    </source>
</evidence>
<dbReference type="PROSITE" id="PS50949">
    <property type="entry name" value="HTH_GNTR"/>
    <property type="match status" value="1"/>
</dbReference>
<dbReference type="GO" id="GO:0003700">
    <property type="term" value="F:DNA-binding transcription factor activity"/>
    <property type="evidence" value="ECO:0007669"/>
    <property type="project" value="InterPro"/>
</dbReference>
<dbReference type="SUPFAM" id="SSF46785">
    <property type="entry name" value="Winged helix' DNA-binding domain"/>
    <property type="match status" value="1"/>
</dbReference>